<organism evidence="2 3">
    <name type="scientific">Alkalithermobacter paradoxus</name>
    <dbReference type="NCBI Taxonomy" id="29349"/>
    <lineage>
        <taxon>Bacteria</taxon>
        <taxon>Bacillati</taxon>
        <taxon>Bacillota</taxon>
        <taxon>Clostridia</taxon>
        <taxon>Peptostreptococcales</taxon>
        <taxon>Tepidibacteraceae</taxon>
        <taxon>Alkalithermobacter</taxon>
    </lineage>
</organism>
<dbReference type="AlphaFoldDB" id="A0A1V4IA18"/>
<gene>
    <name evidence="2" type="ORF">CLOTH_07610</name>
</gene>
<evidence type="ECO:0000259" key="1">
    <source>
        <dbReference type="Pfam" id="PF13451"/>
    </source>
</evidence>
<dbReference type="Pfam" id="PF13451">
    <property type="entry name" value="zf_Tbcl"/>
    <property type="match status" value="1"/>
</dbReference>
<reference evidence="2 3" key="1">
    <citation type="submission" date="2017-03" db="EMBL/GenBank/DDBJ databases">
        <title>Genome sequence of Clostridium thermoalcaliphilum DSM 7309.</title>
        <authorList>
            <person name="Poehlein A."/>
            <person name="Daniel R."/>
        </authorList>
    </citation>
    <scope>NUCLEOTIDE SEQUENCE [LARGE SCALE GENOMIC DNA]</scope>
    <source>
        <strain evidence="2 3">DSM 7309</strain>
    </source>
</reference>
<dbReference type="OrthoDB" id="5505402at2"/>
<keyword evidence="3" id="KW-1185">Reference proteome</keyword>
<accession>A0A1V4IA18</accession>
<dbReference type="InterPro" id="IPR025306">
    <property type="entry name" value="Zn-bnd_dom_prob"/>
</dbReference>
<dbReference type="Proteomes" id="UP000190140">
    <property type="component" value="Unassembled WGS sequence"/>
</dbReference>
<feature type="domain" description="Probable zinc-binding" evidence="1">
    <location>
        <begin position="4"/>
        <end position="49"/>
    </location>
</feature>
<proteinExistence type="predicted"/>
<name>A0A1V4IA18_9FIRM</name>
<sequence>MYNDKTIGCRDCGTDFVFTAGEQEFFAQKGFDNEPTRCKVCRDKKKAERGNNRGFNRR</sequence>
<evidence type="ECO:0000313" key="3">
    <source>
        <dbReference type="Proteomes" id="UP000190140"/>
    </source>
</evidence>
<dbReference type="RefSeq" id="WP_079411381.1">
    <property type="nucleotide sequence ID" value="NZ_MZGW01000002.1"/>
</dbReference>
<comment type="caution">
    <text evidence="2">The sequence shown here is derived from an EMBL/GenBank/DDBJ whole genome shotgun (WGS) entry which is preliminary data.</text>
</comment>
<evidence type="ECO:0000313" key="2">
    <source>
        <dbReference type="EMBL" id="OPJ56357.1"/>
    </source>
</evidence>
<dbReference type="EMBL" id="MZGW01000002">
    <property type="protein sequence ID" value="OPJ56357.1"/>
    <property type="molecule type" value="Genomic_DNA"/>
</dbReference>
<dbReference type="STRING" id="29349.CLOTH_07610"/>
<protein>
    <recommendedName>
        <fullName evidence="1">Probable zinc-binding domain-containing protein</fullName>
    </recommendedName>
</protein>